<feature type="compositionally biased region" description="Low complexity" evidence="1">
    <location>
        <begin position="116"/>
        <end position="133"/>
    </location>
</feature>
<feature type="compositionally biased region" description="Low complexity" evidence="1">
    <location>
        <begin position="471"/>
        <end position="485"/>
    </location>
</feature>
<feature type="compositionally biased region" description="Low complexity" evidence="1">
    <location>
        <begin position="162"/>
        <end position="179"/>
    </location>
</feature>
<feature type="compositionally biased region" description="Polar residues" evidence="1">
    <location>
        <begin position="180"/>
        <end position="206"/>
    </location>
</feature>
<proteinExistence type="predicted"/>
<dbReference type="PANTHER" id="PTHR31949:SF2">
    <property type="entry name" value="OS05G0480600 PROTEIN"/>
    <property type="match status" value="1"/>
</dbReference>
<feature type="compositionally biased region" description="Polar residues" evidence="1">
    <location>
        <begin position="227"/>
        <end position="248"/>
    </location>
</feature>
<accession>A0A822Z0R9</accession>
<feature type="compositionally biased region" description="Polar residues" evidence="1">
    <location>
        <begin position="294"/>
        <end position="308"/>
    </location>
</feature>
<evidence type="ECO:0000313" key="2">
    <source>
        <dbReference type="EMBL" id="DAD38582.1"/>
    </source>
</evidence>
<reference evidence="2 3" key="1">
    <citation type="journal article" date="2020" name="Mol. Biol. Evol.">
        <title>Distinct Expression and Methylation Patterns for Genes with Different Fates following a Single Whole-Genome Duplication in Flowering Plants.</title>
        <authorList>
            <person name="Shi T."/>
            <person name="Rahmani R.S."/>
            <person name="Gugger P.F."/>
            <person name="Wang M."/>
            <person name="Li H."/>
            <person name="Zhang Y."/>
            <person name="Li Z."/>
            <person name="Wang Q."/>
            <person name="Van de Peer Y."/>
            <person name="Marchal K."/>
            <person name="Chen J."/>
        </authorList>
    </citation>
    <scope>NUCLEOTIDE SEQUENCE [LARGE SCALE GENOMIC DNA]</scope>
    <source>
        <tissue evidence="2">Leaf</tissue>
    </source>
</reference>
<feature type="region of interest" description="Disordered" evidence="1">
    <location>
        <begin position="103"/>
        <end position="346"/>
    </location>
</feature>
<feature type="compositionally biased region" description="Polar residues" evidence="1">
    <location>
        <begin position="136"/>
        <end position="161"/>
    </location>
</feature>
<gene>
    <name evidence="2" type="ORF">HUJ06_012903</name>
</gene>
<sequence length="588" mass="63317">MNRIPRESLAGGRNSLAGPQLRKGRSNVGFSRETDENLDLFSRNRRSLPVGSSDERDGSVKLGRISVEPVKLARSGMDDLLSSVDGGKHDYDWLLTPPGTPLFSSSDTSEFPPTLSAPRSSSSGRSVSTTKASRLSVMQSENNHSSRPTRSSSVTQPSVHYNTNSSNNSNRTSMLNTSSASVTSLYRPSTPTTRSNLSSSTRPCTLSSRSMPSRSSTPSKSRPGPISSPNDKTKVPQNLTHSTLSTRPQVPANLNFPSSRPNSQSSTPNRLTQTAVPVPTPSVAHSASVGRLANGQNPAPASRGSSQGPRARPPSQPIVIPDFPHDTPSNLRTTLPDRPVSAGRSRPGVAVTVRGNLEAPGLIPRRQSSPSRGRISELSVKGRLHANVGAPELQKVSPVLEPTVRKPVKPTAVIESTGFGRTISKKSLDMALRHMDIRNGTGSIRSLAGTTLFPQSIRSSNPNGQPARPLDAPVSISSDSAPSVSGNGAILENGNCTDRSTGREAKEDDGRPSAKLSEQPDMFESSRYDAILLKEDMKNTNWLHSVDDKFDQSLIFYHRYGICYKPTSQILPSHRRLVKCILVLLLYF</sequence>
<feature type="compositionally biased region" description="Basic and acidic residues" evidence="1">
    <location>
        <begin position="500"/>
        <end position="512"/>
    </location>
</feature>
<name>A0A822Z0R9_NELNU</name>
<feature type="region of interest" description="Disordered" evidence="1">
    <location>
        <begin position="1"/>
        <end position="34"/>
    </location>
</feature>
<organism evidence="2 3">
    <name type="scientific">Nelumbo nucifera</name>
    <name type="common">Sacred lotus</name>
    <dbReference type="NCBI Taxonomy" id="4432"/>
    <lineage>
        <taxon>Eukaryota</taxon>
        <taxon>Viridiplantae</taxon>
        <taxon>Streptophyta</taxon>
        <taxon>Embryophyta</taxon>
        <taxon>Tracheophyta</taxon>
        <taxon>Spermatophyta</taxon>
        <taxon>Magnoliopsida</taxon>
        <taxon>Proteales</taxon>
        <taxon>Nelumbonaceae</taxon>
        <taxon>Nelumbo</taxon>
    </lineage>
</organism>
<feature type="compositionally biased region" description="Polar residues" evidence="1">
    <location>
        <begin position="255"/>
        <end position="275"/>
    </location>
</feature>
<keyword evidence="3" id="KW-1185">Reference proteome</keyword>
<comment type="caution">
    <text evidence="2">The sequence shown here is derived from an EMBL/GenBank/DDBJ whole genome shotgun (WGS) entry which is preliminary data.</text>
</comment>
<protein>
    <submittedName>
        <fullName evidence="2">Uncharacterized protein</fullName>
    </submittedName>
</protein>
<feature type="compositionally biased region" description="Low complexity" evidence="1">
    <location>
        <begin position="207"/>
        <end position="223"/>
    </location>
</feature>
<dbReference type="EMBL" id="DUZY01000005">
    <property type="protein sequence ID" value="DAD38582.1"/>
    <property type="molecule type" value="Genomic_DNA"/>
</dbReference>
<feature type="compositionally biased region" description="Polar residues" evidence="1">
    <location>
        <begin position="454"/>
        <end position="464"/>
    </location>
</feature>
<dbReference type="AlphaFoldDB" id="A0A822Z0R9"/>
<feature type="region of interest" description="Disordered" evidence="1">
    <location>
        <begin position="454"/>
        <end position="519"/>
    </location>
</feature>
<dbReference type="Proteomes" id="UP000607653">
    <property type="component" value="Unassembled WGS sequence"/>
</dbReference>
<evidence type="ECO:0000256" key="1">
    <source>
        <dbReference type="SAM" id="MobiDB-lite"/>
    </source>
</evidence>
<evidence type="ECO:0000313" key="3">
    <source>
        <dbReference type="Proteomes" id="UP000607653"/>
    </source>
</evidence>
<dbReference type="PANTHER" id="PTHR31949">
    <property type="entry name" value="GASTRIC MUCIN-LIKE PROTEIN"/>
    <property type="match status" value="1"/>
</dbReference>